<comment type="caution">
    <text evidence="1">The sequence shown here is derived from an EMBL/GenBank/DDBJ whole genome shotgun (WGS) entry which is preliminary data.</text>
</comment>
<dbReference type="InterPro" id="IPR001563">
    <property type="entry name" value="Peptidase_S10"/>
</dbReference>
<dbReference type="Pfam" id="PF00450">
    <property type="entry name" value="Peptidase_S10"/>
    <property type="match status" value="1"/>
</dbReference>
<dbReference type="OrthoDB" id="443318at2759"/>
<dbReference type="GO" id="GO:0006508">
    <property type="term" value="P:proteolysis"/>
    <property type="evidence" value="ECO:0007669"/>
    <property type="project" value="InterPro"/>
</dbReference>
<dbReference type="EMBL" id="CAJVCH010564734">
    <property type="protein sequence ID" value="CAG7832378.1"/>
    <property type="molecule type" value="Genomic_DNA"/>
</dbReference>
<keyword evidence="2" id="KW-1185">Reference proteome</keyword>
<gene>
    <name evidence="1" type="ORF">AFUS01_LOCUS42063</name>
</gene>
<feature type="non-terminal residue" evidence="1">
    <location>
        <position position="38"/>
    </location>
</feature>
<proteinExistence type="predicted"/>
<feature type="non-terminal residue" evidence="1">
    <location>
        <position position="1"/>
    </location>
</feature>
<sequence>DEAANSNIFFWFFPALENPADAPVVMWMSENTGFSCLK</sequence>
<protein>
    <submittedName>
        <fullName evidence="1">Uncharacterized protein</fullName>
    </submittedName>
</protein>
<evidence type="ECO:0000313" key="2">
    <source>
        <dbReference type="Proteomes" id="UP000708208"/>
    </source>
</evidence>
<reference evidence="1" key="1">
    <citation type="submission" date="2021-06" db="EMBL/GenBank/DDBJ databases">
        <authorList>
            <person name="Hodson N. C."/>
            <person name="Mongue J. A."/>
            <person name="Jaron S. K."/>
        </authorList>
    </citation>
    <scope>NUCLEOTIDE SEQUENCE</scope>
</reference>
<organism evidence="1 2">
    <name type="scientific">Allacma fusca</name>
    <dbReference type="NCBI Taxonomy" id="39272"/>
    <lineage>
        <taxon>Eukaryota</taxon>
        <taxon>Metazoa</taxon>
        <taxon>Ecdysozoa</taxon>
        <taxon>Arthropoda</taxon>
        <taxon>Hexapoda</taxon>
        <taxon>Collembola</taxon>
        <taxon>Symphypleona</taxon>
        <taxon>Sminthuridae</taxon>
        <taxon>Allacma</taxon>
    </lineage>
</organism>
<dbReference type="Proteomes" id="UP000708208">
    <property type="component" value="Unassembled WGS sequence"/>
</dbReference>
<dbReference type="GO" id="GO:0004185">
    <property type="term" value="F:serine-type carboxypeptidase activity"/>
    <property type="evidence" value="ECO:0007669"/>
    <property type="project" value="InterPro"/>
</dbReference>
<dbReference type="AlphaFoldDB" id="A0A8J2PJ21"/>
<accession>A0A8J2PJ21</accession>
<name>A0A8J2PJ21_9HEXA</name>
<evidence type="ECO:0000313" key="1">
    <source>
        <dbReference type="EMBL" id="CAG7832378.1"/>
    </source>
</evidence>